<evidence type="ECO:0000256" key="1">
    <source>
        <dbReference type="SAM" id="MobiDB-lite"/>
    </source>
</evidence>
<protein>
    <recommendedName>
        <fullName evidence="4">Peptidase M4 domain-containing protein</fullName>
    </recommendedName>
</protein>
<evidence type="ECO:0008006" key="4">
    <source>
        <dbReference type="Google" id="ProtNLM"/>
    </source>
</evidence>
<dbReference type="SUPFAM" id="SSF55486">
    <property type="entry name" value="Metalloproteases ('zincins'), catalytic domain"/>
    <property type="match status" value="1"/>
</dbReference>
<comment type="caution">
    <text evidence="2">The sequence shown here is derived from an EMBL/GenBank/DDBJ whole genome shotgun (WGS) entry which is preliminary data.</text>
</comment>
<name>A0ABS7YH08_9BURK</name>
<gene>
    <name evidence="2" type="ORF">LE190_16565</name>
</gene>
<sequence>MDADTPFPDGPDPQHAGQAPLRFLPTPAATAAPPHDFGARVLMWKQDPSVGEIGTRSAYLPGPVLAGPRDARIAPGSPGIAAVEPDARGDFLPRPDTAQFDAVHTFAVVRQTLTMYQRALLAAGLAMPLPWQWNSGSDTRPLAVYPHGLPNVMNAYYSRHQACLKFGHFLPDSRERGAAPDAAARVYTCRSFDIVAHETAHAVLDGLKPQWLLADAPPQTGGLHEAFGDLTAIFLALSQLDQCEAIVAQTKARLHDRSYLADIAEQFGAVLGEGGGLRNADQDLTLAEAGTEVHAISQVFTGAVYDVLADMFEHERNPAVDDDAAVLHRVAAYLRGLLLRALIAAPERAAAYVDVVNAMLRLVQEDGKPAIYGAFIRAQFARREVIDAAAAMAPWVPGTPVAPKVCDAPGARQDRHACCGTMNLPEYRRVERVLALEERELASWCAANGRPGACALPQDASSSVAAAAPLQLAVPPVAAPA</sequence>
<proteinExistence type="predicted"/>
<dbReference type="RefSeq" id="WP_225239736.1">
    <property type="nucleotide sequence ID" value="NZ_JAHYBX010000007.1"/>
</dbReference>
<keyword evidence="3" id="KW-1185">Reference proteome</keyword>
<evidence type="ECO:0000313" key="2">
    <source>
        <dbReference type="EMBL" id="MCA1857529.1"/>
    </source>
</evidence>
<feature type="region of interest" description="Disordered" evidence="1">
    <location>
        <begin position="1"/>
        <end position="20"/>
    </location>
</feature>
<dbReference type="CDD" id="cd09598">
    <property type="entry name" value="M4_like"/>
    <property type="match status" value="1"/>
</dbReference>
<dbReference type="Proteomes" id="UP001198602">
    <property type="component" value="Unassembled WGS sequence"/>
</dbReference>
<organism evidence="2 3">
    <name type="scientific">Massilia hydrophila</name>
    <dbReference type="NCBI Taxonomy" id="3044279"/>
    <lineage>
        <taxon>Bacteria</taxon>
        <taxon>Pseudomonadati</taxon>
        <taxon>Pseudomonadota</taxon>
        <taxon>Betaproteobacteria</taxon>
        <taxon>Burkholderiales</taxon>
        <taxon>Oxalobacteraceae</taxon>
        <taxon>Telluria group</taxon>
        <taxon>Massilia</taxon>
    </lineage>
</organism>
<accession>A0ABS7YH08</accession>
<reference evidence="2 3" key="1">
    <citation type="submission" date="2021-07" db="EMBL/GenBank/DDBJ databases">
        <title>Characterization of Violacein-producing bacteria and related species.</title>
        <authorList>
            <person name="Wilson H.S."/>
            <person name="De Leon M.E."/>
        </authorList>
    </citation>
    <scope>NUCLEOTIDE SEQUENCE [LARGE SCALE GENOMIC DNA]</scope>
    <source>
        <strain evidence="2 3">HSC-2F05</strain>
    </source>
</reference>
<dbReference type="EMBL" id="JAHYBX010000007">
    <property type="protein sequence ID" value="MCA1857529.1"/>
    <property type="molecule type" value="Genomic_DNA"/>
</dbReference>
<evidence type="ECO:0000313" key="3">
    <source>
        <dbReference type="Proteomes" id="UP001198602"/>
    </source>
</evidence>